<evidence type="ECO:0000256" key="5">
    <source>
        <dbReference type="SAM" id="MobiDB-lite"/>
    </source>
</evidence>
<feature type="signal peptide" evidence="6">
    <location>
        <begin position="1"/>
        <end position="20"/>
    </location>
</feature>
<dbReference type="GO" id="GO:0009279">
    <property type="term" value="C:cell outer membrane"/>
    <property type="evidence" value="ECO:0007669"/>
    <property type="project" value="UniProtKB-SubCell"/>
</dbReference>
<feature type="region of interest" description="Disordered" evidence="5">
    <location>
        <begin position="145"/>
        <end position="203"/>
    </location>
</feature>
<evidence type="ECO:0000256" key="1">
    <source>
        <dbReference type="ARBA" id="ARBA00004442"/>
    </source>
</evidence>
<dbReference type="Pfam" id="PF00691">
    <property type="entry name" value="OmpA"/>
    <property type="match status" value="1"/>
</dbReference>
<reference evidence="8 9" key="1">
    <citation type="submission" date="2020-05" db="EMBL/GenBank/DDBJ databases">
        <title>Erythrobacter mangrovi sp. nov., isolated from rhizosphere soil of mangrove plant (Kandelia candel).</title>
        <authorList>
            <person name="Ye Y.H."/>
        </authorList>
    </citation>
    <scope>NUCLEOTIDE SEQUENCE [LARGE SCALE GENOMIC DNA]</scope>
    <source>
        <strain evidence="8 9">EB310</strain>
    </source>
</reference>
<dbReference type="SUPFAM" id="SSF103088">
    <property type="entry name" value="OmpA-like"/>
    <property type="match status" value="1"/>
</dbReference>
<feature type="compositionally biased region" description="Basic and acidic residues" evidence="5">
    <location>
        <begin position="158"/>
        <end position="171"/>
    </location>
</feature>
<sequence length="203" mass="21368">MTVKRSLTAGLGLALLGALAACGETTPQTPQPKPTGDAKSIFRPEFQIEPIAKERPPQPLDTRIFFPEGSELTEAARAELATVVNSQQAAAGGPIVLRGHADAGGNDAANLRISRERAEAVRSFLVDNGIDEARISVIAFGEQNPIAPNALPDGTPNEEGRARNRRVDLHIDTPAPVPKSKEPTLAETLSAAAEREASVAPSE</sequence>
<dbReference type="PROSITE" id="PS51123">
    <property type="entry name" value="OMPA_2"/>
    <property type="match status" value="1"/>
</dbReference>
<dbReference type="PANTHER" id="PTHR30329">
    <property type="entry name" value="STATOR ELEMENT OF FLAGELLAR MOTOR COMPLEX"/>
    <property type="match status" value="1"/>
</dbReference>
<dbReference type="InterPro" id="IPR006664">
    <property type="entry name" value="OMP_bac"/>
</dbReference>
<dbReference type="RefSeq" id="WP_173213554.1">
    <property type="nucleotide sequence ID" value="NZ_CP053921.1"/>
</dbReference>
<dbReference type="AlphaFoldDB" id="A0A7D4ATE9"/>
<dbReference type="Proteomes" id="UP000504693">
    <property type="component" value="Chromosome"/>
</dbReference>
<evidence type="ECO:0000256" key="6">
    <source>
        <dbReference type="SAM" id="SignalP"/>
    </source>
</evidence>
<accession>A0A7D4ATE9</accession>
<evidence type="ECO:0000313" key="8">
    <source>
        <dbReference type="EMBL" id="QKG70997.1"/>
    </source>
</evidence>
<keyword evidence="6" id="KW-0732">Signal</keyword>
<dbReference type="Gene3D" id="3.30.1330.60">
    <property type="entry name" value="OmpA-like domain"/>
    <property type="match status" value="1"/>
</dbReference>
<evidence type="ECO:0000259" key="7">
    <source>
        <dbReference type="PROSITE" id="PS51123"/>
    </source>
</evidence>
<dbReference type="EMBL" id="CP053921">
    <property type="protein sequence ID" value="QKG70997.1"/>
    <property type="molecule type" value="Genomic_DNA"/>
</dbReference>
<dbReference type="CDD" id="cd07185">
    <property type="entry name" value="OmpA_C-like"/>
    <property type="match status" value="1"/>
</dbReference>
<keyword evidence="3" id="KW-0998">Cell outer membrane</keyword>
<dbReference type="KEGG" id="emv:HQR01_06205"/>
<dbReference type="PROSITE" id="PS51257">
    <property type="entry name" value="PROKAR_LIPOPROTEIN"/>
    <property type="match status" value="1"/>
</dbReference>
<dbReference type="InterPro" id="IPR050330">
    <property type="entry name" value="Bact_OuterMem_StrucFunc"/>
</dbReference>
<keyword evidence="2 4" id="KW-0472">Membrane</keyword>
<dbReference type="PRINTS" id="PR01021">
    <property type="entry name" value="OMPADOMAIN"/>
</dbReference>
<proteinExistence type="predicted"/>
<evidence type="ECO:0000256" key="4">
    <source>
        <dbReference type="PROSITE-ProRule" id="PRU00473"/>
    </source>
</evidence>
<dbReference type="InterPro" id="IPR006665">
    <property type="entry name" value="OmpA-like"/>
</dbReference>
<dbReference type="PANTHER" id="PTHR30329:SF21">
    <property type="entry name" value="LIPOPROTEIN YIAD-RELATED"/>
    <property type="match status" value="1"/>
</dbReference>
<dbReference type="InterPro" id="IPR036737">
    <property type="entry name" value="OmpA-like_sf"/>
</dbReference>
<evidence type="ECO:0000256" key="2">
    <source>
        <dbReference type="ARBA" id="ARBA00023136"/>
    </source>
</evidence>
<protein>
    <submittedName>
        <fullName evidence="8">OmpA family protein</fullName>
    </submittedName>
</protein>
<gene>
    <name evidence="8" type="ORF">HQR01_06205</name>
</gene>
<organism evidence="8 9">
    <name type="scientific">Erythrobacter mangrovi</name>
    <dbReference type="NCBI Taxonomy" id="2739433"/>
    <lineage>
        <taxon>Bacteria</taxon>
        <taxon>Pseudomonadati</taxon>
        <taxon>Pseudomonadota</taxon>
        <taxon>Alphaproteobacteria</taxon>
        <taxon>Sphingomonadales</taxon>
        <taxon>Erythrobacteraceae</taxon>
        <taxon>Erythrobacter/Porphyrobacter group</taxon>
        <taxon>Erythrobacter</taxon>
    </lineage>
</organism>
<feature type="domain" description="OmpA-like" evidence="7">
    <location>
        <begin position="53"/>
        <end position="175"/>
    </location>
</feature>
<evidence type="ECO:0000256" key="3">
    <source>
        <dbReference type="ARBA" id="ARBA00023237"/>
    </source>
</evidence>
<name>A0A7D4ATE9_9SPHN</name>
<feature type="chain" id="PRO_5028825717" evidence="6">
    <location>
        <begin position="21"/>
        <end position="203"/>
    </location>
</feature>
<keyword evidence="9" id="KW-1185">Reference proteome</keyword>
<evidence type="ECO:0000313" key="9">
    <source>
        <dbReference type="Proteomes" id="UP000504693"/>
    </source>
</evidence>
<comment type="subcellular location">
    <subcellularLocation>
        <location evidence="1">Cell outer membrane</location>
    </subcellularLocation>
</comment>